<reference evidence="1 2" key="1">
    <citation type="journal article" date="2023" name="Science">
        <title>Complex scaffold remodeling in plant triterpene biosynthesis.</title>
        <authorList>
            <person name="De La Pena R."/>
            <person name="Hodgson H."/>
            <person name="Liu J.C."/>
            <person name="Stephenson M.J."/>
            <person name="Martin A.C."/>
            <person name="Owen C."/>
            <person name="Harkess A."/>
            <person name="Leebens-Mack J."/>
            <person name="Jimenez L.E."/>
            <person name="Osbourn A."/>
            <person name="Sattely E.S."/>
        </authorList>
    </citation>
    <scope>NUCLEOTIDE SEQUENCE [LARGE SCALE GENOMIC DNA]</scope>
    <source>
        <strain evidence="2">cv. JPN11</strain>
        <tissue evidence="1">Leaf</tissue>
    </source>
</reference>
<dbReference type="Proteomes" id="UP001164539">
    <property type="component" value="Chromosome 2"/>
</dbReference>
<accession>A0ACC1YPI8</accession>
<keyword evidence="2" id="KW-1185">Reference proteome</keyword>
<gene>
    <name evidence="1" type="ORF">OWV82_004460</name>
</gene>
<protein>
    <submittedName>
        <fullName evidence="1">Myb transcription factor</fullName>
    </submittedName>
</protein>
<comment type="caution">
    <text evidence="1">The sequence shown here is derived from an EMBL/GenBank/DDBJ whole genome shotgun (WGS) entry which is preliminary data.</text>
</comment>
<dbReference type="EMBL" id="CM051395">
    <property type="protein sequence ID" value="KAJ4725615.1"/>
    <property type="molecule type" value="Genomic_DNA"/>
</dbReference>
<evidence type="ECO:0000313" key="1">
    <source>
        <dbReference type="EMBL" id="KAJ4725615.1"/>
    </source>
</evidence>
<name>A0ACC1YPI8_MELAZ</name>
<organism evidence="1 2">
    <name type="scientific">Melia azedarach</name>
    <name type="common">Chinaberry tree</name>
    <dbReference type="NCBI Taxonomy" id="155640"/>
    <lineage>
        <taxon>Eukaryota</taxon>
        <taxon>Viridiplantae</taxon>
        <taxon>Streptophyta</taxon>
        <taxon>Embryophyta</taxon>
        <taxon>Tracheophyta</taxon>
        <taxon>Spermatophyta</taxon>
        <taxon>Magnoliopsida</taxon>
        <taxon>eudicotyledons</taxon>
        <taxon>Gunneridae</taxon>
        <taxon>Pentapetalae</taxon>
        <taxon>rosids</taxon>
        <taxon>malvids</taxon>
        <taxon>Sapindales</taxon>
        <taxon>Meliaceae</taxon>
        <taxon>Melia</taxon>
    </lineage>
</organism>
<sequence length="457" mass="51102">MESRGGGGGGGCSSFGYGNLQHKPHIYRPSPPLTAIDRFLWGQSNFSQQQTQNNVKNNERVVLPTSGAIGAAYGSEFLWANNQEASFVDGFFADGETLINWSHGRNQNVSTNEENKVATKSCKGRGKRATKGSSAALIKGQWTDEEDRKLIKLVKHYGVRKWAQIAEKLSGRAGKQCRERWHNHLRPDIKKDSWSEEEERILVDAHAKVGNRWAEIAKHIPGRTENSIKNHWNATKRRQNSRRKNKQTEKQKGKPQSSVLQDYIRSKNLINSNSITTTTSPTCSTLSEDPSTQFNYLLPELSESTTDDSPPLIAETYDEELVFMQNFFASYHNQASSNERDGTKNLSRTVAYHHGNPKNCDQHLTDVTEQSSSLSASTPNQNVCRNGLQAQETPTSHLYSDLYLSYLLNGTAISSSSSIECGYSNIDMDSQMGDQAYSNGKKEMDLIEMVSSSQFSR</sequence>
<evidence type="ECO:0000313" key="2">
    <source>
        <dbReference type="Proteomes" id="UP001164539"/>
    </source>
</evidence>
<proteinExistence type="predicted"/>